<dbReference type="AlphaFoldDB" id="A0A4Q9DWH6"/>
<evidence type="ECO:0000256" key="6">
    <source>
        <dbReference type="ARBA" id="ARBA00023136"/>
    </source>
</evidence>
<comment type="similarity">
    <text evidence="7">Belongs to the binding-protein-dependent transport system permease family.</text>
</comment>
<protein>
    <submittedName>
        <fullName evidence="9">Carbohydrate ABC transporter permease</fullName>
    </submittedName>
</protein>
<dbReference type="InterPro" id="IPR000515">
    <property type="entry name" value="MetI-like"/>
</dbReference>
<evidence type="ECO:0000313" key="10">
    <source>
        <dbReference type="Proteomes" id="UP000293142"/>
    </source>
</evidence>
<proteinExistence type="inferred from homology"/>
<dbReference type="PANTHER" id="PTHR43744:SF6">
    <property type="entry name" value="ABC TRANSPORTER PERMEASE PROTEIN YESQ-RELATED"/>
    <property type="match status" value="1"/>
</dbReference>
<feature type="transmembrane region" description="Helical" evidence="7">
    <location>
        <begin position="12"/>
        <end position="34"/>
    </location>
</feature>
<keyword evidence="2 7" id="KW-0813">Transport</keyword>
<keyword evidence="6 7" id="KW-0472">Membrane</keyword>
<keyword evidence="4 7" id="KW-0812">Transmembrane</keyword>
<dbReference type="GO" id="GO:0005886">
    <property type="term" value="C:plasma membrane"/>
    <property type="evidence" value="ECO:0007669"/>
    <property type="project" value="UniProtKB-SubCell"/>
</dbReference>
<dbReference type="Pfam" id="PF00528">
    <property type="entry name" value="BPD_transp_1"/>
    <property type="match status" value="1"/>
</dbReference>
<dbReference type="OrthoDB" id="9771544at2"/>
<sequence length="283" mass="32039">MAGKRTFRQISSVLLHIFVTLFALLMIYPLLWMFSSSFKDTSEIFVNAHQLIPTHFKFSNYTNGFKGFAGISFSVFFKNSFIITILSVVGTVISSTLVAYGFARIRFKGAAFWFACMMMTMMLPSEVLIIPQYIFFQKINWINTFLPLIVPSFFGGAFFIFLLVQFLRGIPRELDESATIDGCGVFSIFIRILVPLLVPPIITVSIFKFYWTWDDFFSPLLYLNSPKLATVSLAIKNFSDPTMQTDWGAMFAMSVLSLVPILAVFIAFQKYIVEGISTTGLKG</sequence>
<dbReference type="InterPro" id="IPR035906">
    <property type="entry name" value="MetI-like_sf"/>
</dbReference>
<evidence type="ECO:0000259" key="8">
    <source>
        <dbReference type="PROSITE" id="PS50928"/>
    </source>
</evidence>
<evidence type="ECO:0000256" key="4">
    <source>
        <dbReference type="ARBA" id="ARBA00022692"/>
    </source>
</evidence>
<keyword evidence="10" id="KW-1185">Reference proteome</keyword>
<feature type="transmembrane region" description="Helical" evidence="7">
    <location>
        <begin position="110"/>
        <end position="136"/>
    </location>
</feature>
<evidence type="ECO:0000256" key="3">
    <source>
        <dbReference type="ARBA" id="ARBA00022475"/>
    </source>
</evidence>
<dbReference type="Proteomes" id="UP000293142">
    <property type="component" value="Unassembled WGS sequence"/>
</dbReference>
<evidence type="ECO:0000256" key="5">
    <source>
        <dbReference type="ARBA" id="ARBA00022989"/>
    </source>
</evidence>
<dbReference type="PANTHER" id="PTHR43744">
    <property type="entry name" value="ABC TRANSPORTER PERMEASE PROTEIN MG189-RELATED-RELATED"/>
    <property type="match status" value="1"/>
</dbReference>
<reference evidence="9 10" key="1">
    <citation type="submission" date="2019-02" db="EMBL/GenBank/DDBJ databases">
        <title>Paenibacillus sp. nov., isolated from surface-sterilized tissue of Thalictrum simplex L.</title>
        <authorList>
            <person name="Tuo L."/>
        </authorList>
    </citation>
    <scope>NUCLEOTIDE SEQUENCE [LARGE SCALE GENOMIC DNA]</scope>
    <source>
        <strain evidence="9 10">N2SHLJ1</strain>
    </source>
</reference>
<dbReference type="RefSeq" id="WP_131012357.1">
    <property type="nucleotide sequence ID" value="NZ_SIRE01000004.1"/>
</dbReference>
<accession>A0A4Q9DWH6</accession>
<feature type="transmembrane region" description="Helical" evidence="7">
    <location>
        <begin position="188"/>
        <end position="211"/>
    </location>
</feature>
<evidence type="ECO:0000256" key="2">
    <source>
        <dbReference type="ARBA" id="ARBA00022448"/>
    </source>
</evidence>
<dbReference type="EMBL" id="SIRE01000004">
    <property type="protein sequence ID" value="TBL80756.1"/>
    <property type="molecule type" value="Genomic_DNA"/>
</dbReference>
<evidence type="ECO:0000256" key="1">
    <source>
        <dbReference type="ARBA" id="ARBA00004651"/>
    </source>
</evidence>
<evidence type="ECO:0000256" key="7">
    <source>
        <dbReference type="RuleBase" id="RU363032"/>
    </source>
</evidence>
<organism evidence="9 10">
    <name type="scientific">Paenibacillus thalictri</name>
    <dbReference type="NCBI Taxonomy" id="2527873"/>
    <lineage>
        <taxon>Bacteria</taxon>
        <taxon>Bacillati</taxon>
        <taxon>Bacillota</taxon>
        <taxon>Bacilli</taxon>
        <taxon>Bacillales</taxon>
        <taxon>Paenibacillaceae</taxon>
        <taxon>Paenibacillus</taxon>
    </lineage>
</organism>
<comment type="caution">
    <text evidence="9">The sequence shown here is derived from an EMBL/GenBank/DDBJ whole genome shotgun (WGS) entry which is preliminary data.</text>
</comment>
<keyword evidence="3" id="KW-1003">Cell membrane</keyword>
<dbReference type="PROSITE" id="PS50928">
    <property type="entry name" value="ABC_TM1"/>
    <property type="match status" value="1"/>
</dbReference>
<dbReference type="SUPFAM" id="SSF161098">
    <property type="entry name" value="MetI-like"/>
    <property type="match status" value="1"/>
</dbReference>
<name>A0A4Q9DWH6_9BACL</name>
<dbReference type="Gene3D" id="1.10.3720.10">
    <property type="entry name" value="MetI-like"/>
    <property type="match status" value="1"/>
</dbReference>
<gene>
    <name evidence="9" type="ORF">EYB31_05905</name>
</gene>
<comment type="subcellular location">
    <subcellularLocation>
        <location evidence="1 7">Cell membrane</location>
        <topology evidence="1 7">Multi-pass membrane protein</topology>
    </subcellularLocation>
</comment>
<feature type="domain" description="ABC transmembrane type-1" evidence="8">
    <location>
        <begin position="77"/>
        <end position="268"/>
    </location>
</feature>
<evidence type="ECO:0000313" key="9">
    <source>
        <dbReference type="EMBL" id="TBL80756.1"/>
    </source>
</evidence>
<feature type="transmembrane region" description="Helical" evidence="7">
    <location>
        <begin position="148"/>
        <end position="167"/>
    </location>
</feature>
<keyword evidence="5 7" id="KW-1133">Transmembrane helix</keyword>
<feature type="transmembrane region" description="Helical" evidence="7">
    <location>
        <begin position="247"/>
        <end position="268"/>
    </location>
</feature>
<feature type="transmembrane region" description="Helical" evidence="7">
    <location>
        <begin position="81"/>
        <end position="103"/>
    </location>
</feature>
<dbReference type="GO" id="GO:0055085">
    <property type="term" value="P:transmembrane transport"/>
    <property type="evidence" value="ECO:0007669"/>
    <property type="project" value="InterPro"/>
</dbReference>
<dbReference type="CDD" id="cd06261">
    <property type="entry name" value="TM_PBP2"/>
    <property type="match status" value="1"/>
</dbReference>